<evidence type="ECO:0000313" key="1">
    <source>
        <dbReference type="EMBL" id="KAF1380414.1"/>
    </source>
</evidence>
<comment type="caution">
    <text evidence="1">The sequence shown here is derived from an EMBL/GenBank/DDBJ whole genome shotgun (WGS) entry which is preliminary data.</text>
</comment>
<evidence type="ECO:0000313" key="2">
    <source>
        <dbReference type="Proteomes" id="UP000465112"/>
    </source>
</evidence>
<sequence>LRQLDLELRPQLPLLSVRYETFKCSPVRRGRKKTHPQVVVFAVCWPFCGAQSSVLSLFYHGRVGQEPVTDGHSSVDEFWESCCSFRLPYLLRAGWYPVYVRPHPDCSLL</sequence>
<protein>
    <submittedName>
        <fullName evidence="1">Uncharacterized protein</fullName>
    </submittedName>
</protein>
<proteinExistence type="predicted"/>
<dbReference type="Proteomes" id="UP000465112">
    <property type="component" value="Chromosome 14"/>
</dbReference>
<gene>
    <name evidence="1" type="ORF">PFLUV_G00163480</name>
</gene>
<dbReference type="AlphaFoldDB" id="A0A6A5EXN9"/>
<reference evidence="1 2" key="1">
    <citation type="submission" date="2019-06" db="EMBL/GenBank/DDBJ databases">
        <title>A chromosome-scale genome assembly of the European perch, Perca fluviatilis.</title>
        <authorList>
            <person name="Roques C."/>
            <person name="Zahm M."/>
            <person name="Cabau C."/>
            <person name="Klopp C."/>
            <person name="Bouchez O."/>
            <person name="Donnadieu C."/>
            <person name="Kuhl H."/>
            <person name="Gislard M."/>
            <person name="Guendouz S."/>
            <person name="Journot L."/>
            <person name="Haffray P."/>
            <person name="Bestin A."/>
            <person name="Morvezen R."/>
            <person name="Feron R."/>
            <person name="Wen M."/>
            <person name="Jouanno E."/>
            <person name="Herpin A."/>
            <person name="Schartl M."/>
            <person name="Postlethwait J."/>
            <person name="Schaerlinger B."/>
            <person name="Chardard D."/>
            <person name="Lecocq T."/>
            <person name="Poncet C."/>
            <person name="Jaffrelo L."/>
            <person name="Lampietro C."/>
            <person name="Guiguen Y."/>
        </authorList>
    </citation>
    <scope>NUCLEOTIDE SEQUENCE [LARGE SCALE GENOMIC DNA]</scope>
    <source>
        <tissue evidence="1">Blood</tissue>
    </source>
</reference>
<accession>A0A6A5EXN9</accession>
<name>A0A6A5EXN9_PERFL</name>
<keyword evidence="2" id="KW-1185">Reference proteome</keyword>
<dbReference type="EMBL" id="VHII01000014">
    <property type="protein sequence ID" value="KAF1380414.1"/>
    <property type="molecule type" value="Genomic_DNA"/>
</dbReference>
<organism evidence="1 2">
    <name type="scientific">Perca fluviatilis</name>
    <name type="common">European perch</name>
    <dbReference type="NCBI Taxonomy" id="8168"/>
    <lineage>
        <taxon>Eukaryota</taxon>
        <taxon>Metazoa</taxon>
        <taxon>Chordata</taxon>
        <taxon>Craniata</taxon>
        <taxon>Vertebrata</taxon>
        <taxon>Euteleostomi</taxon>
        <taxon>Actinopterygii</taxon>
        <taxon>Neopterygii</taxon>
        <taxon>Teleostei</taxon>
        <taxon>Neoteleostei</taxon>
        <taxon>Acanthomorphata</taxon>
        <taxon>Eupercaria</taxon>
        <taxon>Perciformes</taxon>
        <taxon>Percoidei</taxon>
        <taxon>Percidae</taxon>
        <taxon>Percinae</taxon>
        <taxon>Perca</taxon>
    </lineage>
</organism>
<feature type="non-terminal residue" evidence="1">
    <location>
        <position position="1"/>
    </location>
</feature>